<comment type="subcellular location">
    <subcellularLocation>
        <location evidence="1">Membrane</location>
        <topology evidence="1">Multi-pass membrane protein</topology>
    </subcellularLocation>
</comment>
<dbReference type="SUPFAM" id="SSF103473">
    <property type="entry name" value="MFS general substrate transporter"/>
    <property type="match status" value="1"/>
</dbReference>
<dbReference type="Pfam" id="PF00083">
    <property type="entry name" value="Sugar_tr"/>
    <property type="match status" value="1"/>
</dbReference>
<dbReference type="GO" id="GO:0022857">
    <property type="term" value="F:transmembrane transporter activity"/>
    <property type="evidence" value="ECO:0007669"/>
    <property type="project" value="InterPro"/>
</dbReference>
<keyword evidence="9" id="KW-1185">Reference proteome</keyword>
<protein>
    <submittedName>
        <fullName evidence="8">Phosphate transporter</fullName>
    </submittedName>
</protein>
<dbReference type="Gene3D" id="1.20.1250.20">
    <property type="entry name" value="MFS general substrate transporter like domains"/>
    <property type="match status" value="2"/>
</dbReference>
<reference evidence="9" key="1">
    <citation type="journal article" date="2018" name="Nat. Microbiol.">
        <title>Leveraging single-cell genomics to expand the fungal tree of life.</title>
        <authorList>
            <person name="Ahrendt S.R."/>
            <person name="Quandt C.A."/>
            <person name="Ciobanu D."/>
            <person name="Clum A."/>
            <person name="Salamov A."/>
            <person name="Andreopoulos B."/>
            <person name="Cheng J.F."/>
            <person name="Woyke T."/>
            <person name="Pelin A."/>
            <person name="Henrissat B."/>
            <person name="Reynolds N.K."/>
            <person name="Benny G.L."/>
            <person name="Smith M.E."/>
            <person name="James T.Y."/>
            <person name="Grigoriev I.V."/>
        </authorList>
    </citation>
    <scope>NUCLEOTIDE SEQUENCE [LARGE SCALE GENOMIC DNA]</scope>
    <source>
        <strain evidence="9">RSA 468</strain>
    </source>
</reference>
<feature type="transmembrane region" description="Helical" evidence="6">
    <location>
        <begin position="507"/>
        <end position="529"/>
    </location>
</feature>
<gene>
    <name evidence="8" type="ORF">BJ085DRAFT_16915</name>
</gene>
<feature type="transmembrane region" description="Helical" evidence="6">
    <location>
        <begin position="213"/>
        <end position="236"/>
    </location>
</feature>
<evidence type="ECO:0000313" key="8">
    <source>
        <dbReference type="EMBL" id="RKP39013.1"/>
    </source>
</evidence>
<evidence type="ECO:0000256" key="2">
    <source>
        <dbReference type="ARBA" id="ARBA00022692"/>
    </source>
</evidence>
<dbReference type="GO" id="GO:0016020">
    <property type="term" value="C:membrane"/>
    <property type="evidence" value="ECO:0007669"/>
    <property type="project" value="UniProtKB-SubCell"/>
</dbReference>
<evidence type="ECO:0000259" key="7">
    <source>
        <dbReference type="PROSITE" id="PS50850"/>
    </source>
</evidence>
<feature type="transmembrane region" description="Helical" evidence="6">
    <location>
        <begin position="382"/>
        <end position="403"/>
    </location>
</feature>
<keyword evidence="3 6" id="KW-1133">Transmembrane helix</keyword>
<evidence type="ECO:0000256" key="6">
    <source>
        <dbReference type="SAM" id="Phobius"/>
    </source>
</evidence>
<feature type="domain" description="Major facilitator superfamily (MFS) profile" evidence="7">
    <location>
        <begin position="74"/>
        <end position="534"/>
    </location>
</feature>
<accession>A0A4P9ZZ72</accession>
<dbReference type="PROSITE" id="PS50850">
    <property type="entry name" value="MFS"/>
    <property type="match status" value="1"/>
</dbReference>
<evidence type="ECO:0000313" key="9">
    <source>
        <dbReference type="Proteomes" id="UP000268162"/>
    </source>
</evidence>
<feature type="compositionally biased region" description="Polar residues" evidence="5">
    <location>
        <begin position="8"/>
        <end position="18"/>
    </location>
</feature>
<evidence type="ECO:0000256" key="4">
    <source>
        <dbReference type="ARBA" id="ARBA00023136"/>
    </source>
</evidence>
<dbReference type="AlphaFoldDB" id="A0A4P9ZZ72"/>
<evidence type="ECO:0000256" key="3">
    <source>
        <dbReference type="ARBA" id="ARBA00022989"/>
    </source>
</evidence>
<dbReference type="CDD" id="cd17364">
    <property type="entry name" value="MFS_PhT"/>
    <property type="match status" value="1"/>
</dbReference>
<evidence type="ECO:0000256" key="5">
    <source>
        <dbReference type="SAM" id="MobiDB-lite"/>
    </source>
</evidence>
<name>A0A4P9ZZ72_9FUNG</name>
<dbReference type="STRING" id="215637.A0A4P9ZZ72"/>
<feature type="transmembrane region" description="Helical" evidence="6">
    <location>
        <begin position="169"/>
        <end position="192"/>
    </location>
</feature>
<feature type="transmembrane region" description="Helical" evidence="6">
    <location>
        <begin position="334"/>
        <end position="354"/>
    </location>
</feature>
<dbReference type="PROSITE" id="PS00216">
    <property type="entry name" value="SUGAR_TRANSPORT_1"/>
    <property type="match status" value="1"/>
</dbReference>
<dbReference type="PROSITE" id="PS00217">
    <property type="entry name" value="SUGAR_TRANSPORT_2"/>
    <property type="match status" value="1"/>
</dbReference>
<dbReference type="EMBL" id="ML002307">
    <property type="protein sequence ID" value="RKP39013.1"/>
    <property type="molecule type" value="Genomic_DNA"/>
</dbReference>
<organism evidence="8 9">
    <name type="scientific">Dimargaris cristalligena</name>
    <dbReference type="NCBI Taxonomy" id="215637"/>
    <lineage>
        <taxon>Eukaryota</taxon>
        <taxon>Fungi</taxon>
        <taxon>Fungi incertae sedis</taxon>
        <taxon>Zoopagomycota</taxon>
        <taxon>Kickxellomycotina</taxon>
        <taxon>Dimargaritomycetes</taxon>
        <taxon>Dimargaritales</taxon>
        <taxon>Dimargaritaceae</taxon>
        <taxon>Dimargaris</taxon>
    </lineage>
</organism>
<feature type="transmembrane region" description="Helical" evidence="6">
    <location>
        <begin position="248"/>
        <end position="267"/>
    </location>
</feature>
<evidence type="ECO:0000256" key="1">
    <source>
        <dbReference type="ARBA" id="ARBA00004141"/>
    </source>
</evidence>
<sequence>MEPRPLSTLGSPSENHYVSSGFKEVPSEEDSISTPRASGALDPHQLERAYGADDATRRLEEIETIKFGWTQIRACLIAGSGFFTDAYDLFIINQASSMMAYVYYGESTLPKDWDLGVKVATQVGTMFGQLVFGWLGDHYGRQRIYGIELMIIIIGTIGSALSASAVHGFSVLTTLVIMRFIVGFGIGGDYPLSAVITSEYSSTRHRGAMMSAVFAMQGFGILASAIVSAIMVVAFKSAINNDIRNLDLAWRLCLGIGAIPGIITIYYRLTMKETPRYEIDQAKALQAQLDEINMKKVISASAAHGDPEKDMLTTDEMSNYWSDFRAHYRKWSNLKILVACSVCWFSLDVAFYGINLNNGVILDAIGYSSSDNPYENLHQASIGNIIINLMGTVPGYWFTVFLIERLGRKFIQIMGFSILVVIFIILGFAYHPILDASVALFIVFFTLAQFFQNFGPNATTFVYPGEVFPTRFRSTSHGISAASGKLGAIVAQAGFSQLKDIGGKNAFVPHIIKILSAFMLVGLVFTFLLPETKGRTLEEITGENEESEVQKDAAESSPRA</sequence>
<dbReference type="InterPro" id="IPR005829">
    <property type="entry name" value="Sugar_transporter_CS"/>
</dbReference>
<proteinExistence type="predicted"/>
<dbReference type="PANTHER" id="PTHR24064">
    <property type="entry name" value="SOLUTE CARRIER FAMILY 22 MEMBER"/>
    <property type="match status" value="1"/>
</dbReference>
<feature type="transmembrane region" description="Helical" evidence="6">
    <location>
        <begin position="144"/>
        <end position="163"/>
    </location>
</feature>
<keyword evidence="4 6" id="KW-0472">Membrane</keyword>
<dbReference type="InterPro" id="IPR036259">
    <property type="entry name" value="MFS_trans_sf"/>
</dbReference>
<feature type="transmembrane region" description="Helical" evidence="6">
    <location>
        <begin position="436"/>
        <end position="455"/>
    </location>
</feature>
<feature type="region of interest" description="Disordered" evidence="5">
    <location>
        <begin position="538"/>
        <end position="560"/>
    </location>
</feature>
<feature type="region of interest" description="Disordered" evidence="5">
    <location>
        <begin position="1"/>
        <end position="39"/>
    </location>
</feature>
<keyword evidence="2 6" id="KW-0812">Transmembrane</keyword>
<dbReference type="InterPro" id="IPR005828">
    <property type="entry name" value="MFS_sugar_transport-like"/>
</dbReference>
<dbReference type="InterPro" id="IPR020846">
    <property type="entry name" value="MFS_dom"/>
</dbReference>
<dbReference type="Proteomes" id="UP000268162">
    <property type="component" value="Unassembled WGS sequence"/>
</dbReference>
<feature type="transmembrane region" description="Helical" evidence="6">
    <location>
        <begin position="410"/>
        <end position="430"/>
    </location>
</feature>